<feature type="transmembrane region" description="Helical" evidence="8">
    <location>
        <begin position="108"/>
        <end position="135"/>
    </location>
</feature>
<dbReference type="InterPro" id="IPR004761">
    <property type="entry name" value="Spore_GerAB"/>
</dbReference>
<feature type="transmembrane region" description="Helical" evidence="8">
    <location>
        <begin position="12"/>
        <end position="34"/>
    </location>
</feature>
<dbReference type="KEGG" id="plyc:GXP70_24385"/>
<evidence type="ECO:0000256" key="5">
    <source>
        <dbReference type="ARBA" id="ARBA00022692"/>
    </source>
</evidence>
<dbReference type="Proteomes" id="UP000476064">
    <property type="component" value="Chromosome"/>
</dbReference>
<proteinExistence type="inferred from homology"/>
<dbReference type="NCBIfam" id="TIGR00912">
    <property type="entry name" value="2A0309"/>
    <property type="match status" value="1"/>
</dbReference>
<keyword evidence="6 8" id="KW-1133">Transmembrane helix</keyword>
<feature type="transmembrane region" description="Helical" evidence="8">
    <location>
        <begin position="147"/>
        <end position="167"/>
    </location>
</feature>
<organism evidence="9 10">
    <name type="scientific">Paenibacillus lycopersici</name>
    <dbReference type="NCBI Taxonomy" id="2704462"/>
    <lineage>
        <taxon>Bacteria</taxon>
        <taxon>Bacillati</taxon>
        <taxon>Bacillota</taxon>
        <taxon>Bacilli</taxon>
        <taxon>Bacillales</taxon>
        <taxon>Paenibacillaceae</taxon>
        <taxon>Paenibacillus</taxon>
    </lineage>
</organism>
<name>A0A6C0G062_9BACL</name>
<evidence type="ECO:0000256" key="8">
    <source>
        <dbReference type="SAM" id="Phobius"/>
    </source>
</evidence>
<evidence type="ECO:0000256" key="1">
    <source>
        <dbReference type="ARBA" id="ARBA00004141"/>
    </source>
</evidence>
<dbReference type="GO" id="GO:0009847">
    <property type="term" value="P:spore germination"/>
    <property type="evidence" value="ECO:0007669"/>
    <property type="project" value="InterPro"/>
</dbReference>
<dbReference type="PANTHER" id="PTHR34975:SF2">
    <property type="entry name" value="SPORE GERMINATION PROTEIN A2"/>
    <property type="match status" value="1"/>
</dbReference>
<keyword evidence="3" id="KW-0813">Transport</keyword>
<sequence length="363" mass="40456">MIEKGRISALQLAIFMHPTILATAALSVPSITIGTAGRDMWAVPIVSSVTGFLAIFVVFKLHAYYRGKTFIEYCELVFGSLIGRLTAFFYLVSFLYTNGIVIREYGEFIATAFLLRTPMVFVVCSLMIVCAYALHQGVEAWVRAAQLLIPGAFGIILFMLVIMVPEMHPKEMFPILEYGPMPLLRSAIVPSAWYSQFFIVSIFLPYLSKKGMSPLKWLLISLTVVMATMLCINLGVLYVFGIANKGYHYPFLIAVRYISLSDFLEHLESLLMAAWLVAIFIKIMAVYYAAALGTAQLLRLADYRVLIAPIGLLMVLFSIWCASDYEELRELLGTSVPFLSLVYQVLVPLLMLGIAMARGARAS</sequence>
<evidence type="ECO:0000256" key="7">
    <source>
        <dbReference type="ARBA" id="ARBA00023136"/>
    </source>
</evidence>
<dbReference type="Pfam" id="PF03845">
    <property type="entry name" value="Spore_permease"/>
    <property type="match status" value="1"/>
</dbReference>
<feature type="transmembrane region" description="Helical" evidence="8">
    <location>
        <begin position="219"/>
        <end position="243"/>
    </location>
</feature>
<feature type="transmembrane region" description="Helical" evidence="8">
    <location>
        <begin position="73"/>
        <end position="96"/>
    </location>
</feature>
<gene>
    <name evidence="9" type="ORF">GXP70_24385</name>
</gene>
<feature type="transmembrane region" description="Helical" evidence="8">
    <location>
        <begin position="40"/>
        <end position="61"/>
    </location>
</feature>
<keyword evidence="10" id="KW-1185">Reference proteome</keyword>
<feature type="transmembrane region" description="Helical" evidence="8">
    <location>
        <begin position="187"/>
        <end position="207"/>
    </location>
</feature>
<accession>A0A6C0G062</accession>
<evidence type="ECO:0000313" key="10">
    <source>
        <dbReference type="Proteomes" id="UP000476064"/>
    </source>
</evidence>
<evidence type="ECO:0000256" key="6">
    <source>
        <dbReference type="ARBA" id="ARBA00022989"/>
    </source>
</evidence>
<keyword evidence="4" id="KW-0309">Germination</keyword>
<dbReference type="AlphaFoldDB" id="A0A6C0G062"/>
<protein>
    <submittedName>
        <fullName evidence="9">Endospore germination permease</fullName>
    </submittedName>
</protein>
<feature type="transmembrane region" description="Helical" evidence="8">
    <location>
        <begin position="270"/>
        <end position="291"/>
    </location>
</feature>
<dbReference type="EMBL" id="CP048209">
    <property type="protein sequence ID" value="QHT62808.1"/>
    <property type="molecule type" value="Genomic_DNA"/>
</dbReference>
<evidence type="ECO:0000256" key="3">
    <source>
        <dbReference type="ARBA" id="ARBA00022448"/>
    </source>
</evidence>
<comment type="subcellular location">
    <subcellularLocation>
        <location evidence="1">Membrane</location>
        <topology evidence="1">Multi-pass membrane protein</topology>
    </subcellularLocation>
</comment>
<feature type="transmembrane region" description="Helical" evidence="8">
    <location>
        <begin position="335"/>
        <end position="357"/>
    </location>
</feature>
<dbReference type="GO" id="GO:0016020">
    <property type="term" value="C:membrane"/>
    <property type="evidence" value="ECO:0007669"/>
    <property type="project" value="UniProtKB-SubCell"/>
</dbReference>
<dbReference type="PANTHER" id="PTHR34975">
    <property type="entry name" value="SPORE GERMINATION PROTEIN A2"/>
    <property type="match status" value="1"/>
</dbReference>
<keyword evidence="7 8" id="KW-0472">Membrane</keyword>
<evidence type="ECO:0000256" key="2">
    <source>
        <dbReference type="ARBA" id="ARBA00007998"/>
    </source>
</evidence>
<keyword evidence="5 8" id="KW-0812">Transmembrane</keyword>
<reference evidence="9 10" key="1">
    <citation type="submission" date="2020-01" db="EMBL/GenBank/DDBJ databases">
        <title>Paenibacillus sp. nov., isolated from tomato rhizosphere.</title>
        <authorList>
            <person name="Weon H.-Y."/>
            <person name="Lee S.A."/>
        </authorList>
    </citation>
    <scope>NUCLEOTIDE SEQUENCE [LARGE SCALE GENOMIC DNA]</scope>
    <source>
        <strain evidence="9 10">12200R-189</strain>
    </source>
</reference>
<evidence type="ECO:0000256" key="4">
    <source>
        <dbReference type="ARBA" id="ARBA00022544"/>
    </source>
</evidence>
<comment type="similarity">
    <text evidence="2">Belongs to the amino acid-polyamine-organocation (APC) superfamily. Spore germination protein (SGP) (TC 2.A.3.9) family.</text>
</comment>
<feature type="transmembrane region" description="Helical" evidence="8">
    <location>
        <begin position="303"/>
        <end position="323"/>
    </location>
</feature>
<dbReference type="RefSeq" id="WP_162359239.1">
    <property type="nucleotide sequence ID" value="NZ_CP048209.1"/>
</dbReference>
<evidence type="ECO:0000313" key="9">
    <source>
        <dbReference type="EMBL" id="QHT62808.1"/>
    </source>
</evidence>